<name>A0A1W1CDD9_9ZZZZ</name>
<dbReference type="EC" id="3.6.1.7" evidence="2"/>
<evidence type="ECO:0000313" key="2">
    <source>
        <dbReference type="EMBL" id="SFV63796.1"/>
    </source>
</evidence>
<sequence>MEVYRFIVTGKVQNVWYRKFVSQGAIKMQIKGYVKNLPDGTVEAVAVFFDEDIEKFKKILQDGSPLSSVESIEMTILDDDDLIYDGFEIRS</sequence>
<dbReference type="PANTHER" id="PTHR47268:SF4">
    <property type="entry name" value="ACYLPHOSPHATASE"/>
    <property type="match status" value="1"/>
</dbReference>
<dbReference type="Gene3D" id="3.30.70.100">
    <property type="match status" value="1"/>
</dbReference>
<dbReference type="SUPFAM" id="SSF54975">
    <property type="entry name" value="Acylphosphatase/BLUF domain-like"/>
    <property type="match status" value="1"/>
</dbReference>
<accession>A0A1W1CDD9</accession>
<dbReference type="EMBL" id="FPHE01000128">
    <property type="protein sequence ID" value="SFV63796.1"/>
    <property type="molecule type" value="Genomic_DNA"/>
</dbReference>
<dbReference type="AlphaFoldDB" id="A0A1W1CDD9"/>
<dbReference type="InterPro" id="IPR001792">
    <property type="entry name" value="Acylphosphatase-like_dom"/>
</dbReference>
<feature type="domain" description="Acylphosphatase-like" evidence="1">
    <location>
        <begin position="3"/>
        <end position="91"/>
    </location>
</feature>
<proteinExistence type="predicted"/>
<dbReference type="PANTHER" id="PTHR47268">
    <property type="entry name" value="ACYLPHOSPHATASE"/>
    <property type="match status" value="1"/>
</dbReference>
<reference evidence="2" key="1">
    <citation type="submission" date="2016-10" db="EMBL/GenBank/DDBJ databases">
        <authorList>
            <person name="de Groot N.N."/>
        </authorList>
    </citation>
    <scope>NUCLEOTIDE SEQUENCE</scope>
</reference>
<dbReference type="Pfam" id="PF00708">
    <property type="entry name" value="Acylphosphatase"/>
    <property type="match status" value="1"/>
</dbReference>
<keyword evidence="2" id="KW-0378">Hydrolase</keyword>
<dbReference type="PROSITE" id="PS51160">
    <property type="entry name" value="ACYLPHOSPHATASE_3"/>
    <property type="match status" value="1"/>
</dbReference>
<organism evidence="2">
    <name type="scientific">hydrothermal vent metagenome</name>
    <dbReference type="NCBI Taxonomy" id="652676"/>
    <lineage>
        <taxon>unclassified sequences</taxon>
        <taxon>metagenomes</taxon>
        <taxon>ecological metagenomes</taxon>
    </lineage>
</organism>
<protein>
    <submittedName>
        <fullName evidence="2">Acylphosphate phosphohydrolase, putative</fullName>
        <ecNumber evidence="2">3.6.1.7</ecNumber>
    </submittedName>
</protein>
<evidence type="ECO:0000259" key="1">
    <source>
        <dbReference type="PROSITE" id="PS51160"/>
    </source>
</evidence>
<dbReference type="InterPro" id="IPR036046">
    <property type="entry name" value="Acylphosphatase-like_dom_sf"/>
</dbReference>
<dbReference type="GO" id="GO:0003998">
    <property type="term" value="F:acylphosphatase activity"/>
    <property type="evidence" value="ECO:0007669"/>
    <property type="project" value="UniProtKB-EC"/>
</dbReference>
<dbReference type="InterPro" id="IPR020456">
    <property type="entry name" value="Acylphosphatase"/>
</dbReference>
<gene>
    <name evidence="2" type="ORF">MNB_SV-12-2045</name>
</gene>